<dbReference type="GO" id="GO:0005102">
    <property type="term" value="F:signaling receptor binding"/>
    <property type="evidence" value="ECO:0007669"/>
    <property type="project" value="TreeGrafter"/>
</dbReference>
<reference evidence="3 4" key="1">
    <citation type="journal article" date="2011" name="Nat. Biotechnol.">
        <title>Genome sequencing and comparison of two nonhuman primate animal models, the cynomolgus and Chinese rhesus macaques.</title>
        <authorList>
            <person name="Yan G."/>
            <person name="Zhang G."/>
            <person name="Fang X."/>
            <person name="Zhang Y."/>
            <person name="Li C."/>
            <person name="Ling F."/>
            <person name="Cooper D.N."/>
            <person name="Li Q."/>
            <person name="Li Y."/>
            <person name="van Gool A.J."/>
            <person name="Du H."/>
            <person name="Chen J."/>
            <person name="Chen R."/>
            <person name="Zhang P."/>
            <person name="Huang Z."/>
            <person name="Thompson J.R."/>
            <person name="Meng Y."/>
            <person name="Bai Y."/>
            <person name="Wang J."/>
            <person name="Zhuo M."/>
            <person name="Wang T."/>
            <person name="Huang Y."/>
            <person name="Wei L."/>
            <person name="Li J."/>
            <person name="Wang Z."/>
            <person name="Hu H."/>
            <person name="Yang P."/>
            <person name="Le L."/>
            <person name="Stenson P.D."/>
            <person name="Li B."/>
            <person name="Liu X."/>
            <person name="Ball E.V."/>
            <person name="An N."/>
            <person name="Huang Q."/>
            <person name="Zhang Y."/>
            <person name="Fan W."/>
            <person name="Zhang X."/>
            <person name="Li Y."/>
            <person name="Wang W."/>
            <person name="Katze M.G."/>
            <person name="Su B."/>
            <person name="Nielsen R."/>
            <person name="Yang H."/>
            <person name="Wang J."/>
            <person name="Wang X."/>
            <person name="Wang J."/>
        </authorList>
    </citation>
    <scope>NUCLEOTIDE SEQUENCE [LARGE SCALE GENOMIC DNA]</scope>
    <source>
        <strain evidence="3 4">CE-4</strain>
    </source>
</reference>
<feature type="non-terminal residue" evidence="3">
    <location>
        <position position="1"/>
    </location>
</feature>
<organism evidence="4">
    <name type="scientific">Macaca fascicularis</name>
    <name type="common">Crab-eating macaque</name>
    <name type="synonym">Cynomolgus monkey</name>
    <dbReference type="NCBI Taxonomy" id="9541"/>
    <lineage>
        <taxon>Eukaryota</taxon>
        <taxon>Metazoa</taxon>
        <taxon>Chordata</taxon>
        <taxon>Craniata</taxon>
        <taxon>Vertebrata</taxon>
        <taxon>Euteleostomi</taxon>
        <taxon>Mammalia</taxon>
        <taxon>Eutheria</taxon>
        <taxon>Euarchontoglires</taxon>
        <taxon>Primates</taxon>
        <taxon>Haplorrhini</taxon>
        <taxon>Catarrhini</taxon>
        <taxon>Cercopithecidae</taxon>
        <taxon>Cercopithecinae</taxon>
        <taxon>Macaca</taxon>
    </lineage>
</organism>
<name>G8F6A7_MACFA</name>
<accession>G8F6A7</accession>
<protein>
    <recommendedName>
        <fullName evidence="2">Glycoside hydrolase family 2 catalytic domain-containing protein</fullName>
    </recommendedName>
</protein>
<dbReference type="EMBL" id="JH335063">
    <property type="protein sequence ID" value="EHH62821.1"/>
    <property type="molecule type" value="Genomic_DNA"/>
</dbReference>
<dbReference type="InterPro" id="IPR017853">
    <property type="entry name" value="GH"/>
</dbReference>
<evidence type="ECO:0000313" key="3">
    <source>
        <dbReference type="EMBL" id="EHH62821.1"/>
    </source>
</evidence>
<dbReference type="PANTHER" id="PTHR10066">
    <property type="entry name" value="BETA-GLUCURONIDASE"/>
    <property type="match status" value="1"/>
</dbReference>
<proteinExistence type="inferred from homology"/>
<dbReference type="Gene3D" id="3.20.20.80">
    <property type="entry name" value="Glycosidases"/>
    <property type="match status" value="1"/>
</dbReference>
<comment type="similarity">
    <text evidence="1">Belongs to the glycosyl hydrolase 2 family.</text>
</comment>
<dbReference type="Proteomes" id="UP000009130">
    <property type="component" value="Unassembled WGS sequence"/>
</dbReference>
<dbReference type="Pfam" id="PF02836">
    <property type="entry name" value="Glyco_hydro_2_C"/>
    <property type="match status" value="1"/>
</dbReference>
<dbReference type="PRINTS" id="PR00132">
    <property type="entry name" value="GLHYDRLASE2"/>
</dbReference>
<evidence type="ECO:0000313" key="4">
    <source>
        <dbReference type="Proteomes" id="UP000009130"/>
    </source>
</evidence>
<dbReference type="GO" id="GO:0005615">
    <property type="term" value="C:extracellular space"/>
    <property type="evidence" value="ECO:0007669"/>
    <property type="project" value="TreeGrafter"/>
</dbReference>
<dbReference type="InterPro" id="IPR006103">
    <property type="entry name" value="Glyco_hydro_2_cat"/>
</dbReference>
<dbReference type="GO" id="GO:0030246">
    <property type="term" value="F:carbohydrate binding"/>
    <property type="evidence" value="ECO:0007669"/>
    <property type="project" value="TreeGrafter"/>
</dbReference>
<feature type="domain" description="Glycoside hydrolase family 2 catalytic" evidence="2">
    <location>
        <begin position="5"/>
        <end position="89"/>
    </location>
</feature>
<feature type="non-terminal residue" evidence="3">
    <location>
        <position position="90"/>
    </location>
</feature>
<dbReference type="SUPFAM" id="SSF51445">
    <property type="entry name" value="(Trans)glycosidases"/>
    <property type="match status" value="1"/>
</dbReference>
<dbReference type="AlphaFoldDB" id="G8F6A7"/>
<dbReference type="PANTHER" id="PTHR10066:SF67">
    <property type="entry name" value="BETA-GLUCURONIDASE"/>
    <property type="match status" value="1"/>
</dbReference>
<gene>
    <name evidence="3" type="ORF">EGM_19471</name>
</gene>
<dbReference type="GO" id="GO:0019391">
    <property type="term" value="P:glucuronoside catabolic process"/>
    <property type="evidence" value="ECO:0007669"/>
    <property type="project" value="TreeGrafter"/>
</dbReference>
<dbReference type="GO" id="GO:0005975">
    <property type="term" value="P:carbohydrate metabolic process"/>
    <property type="evidence" value="ECO:0007669"/>
    <property type="project" value="InterPro"/>
</dbReference>
<dbReference type="InterPro" id="IPR006101">
    <property type="entry name" value="Glyco_hydro_2"/>
</dbReference>
<sequence>GIHAVAVTESQFLINGKLFYFHGVSKHEDVDMQGKDFDCLLLVKDFNLLRWLGANAFCTSHYPCTEEMLQMRDRYGIVVIDECPAVGVVL</sequence>
<evidence type="ECO:0000256" key="1">
    <source>
        <dbReference type="ARBA" id="ARBA00007401"/>
    </source>
</evidence>
<dbReference type="GO" id="GO:0004566">
    <property type="term" value="F:beta-glucuronidase activity"/>
    <property type="evidence" value="ECO:0007669"/>
    <property type="project" value="TreeGrafter"/>
</dbReference>
<evidence type="ECO:0000259" key="2">
    <source>
        <dbReference type="Pfam" id="PF02836"/>
    </source>
</evidence>